<evidence type="ECO:0000313" key="2">
    <source>
        <dbReference type="EMBL" id="KAH3675523.1"/>
    </source>
</evidence>
<accession>A0A9P8PNI9</accession>
<dbReference type="EMBL" id="JAEUBF010000753">
    <property type="protein sequence ID" value="KAH3675523.1"/>
    <property type="molecule type" value="Genomic_DNA"/>
</dbReference>
<evidence type="ECO:0000313" key="3">
    <source>
        <dbReference type="Proteomes" id="UP000769528"/>
    </source>
</evidence>
<keyword evidence="1" id="KW-0472">Membrane</keyword>
<comment type="caution">
    <text evidence="2">The sequence shown here is derived from an EMBL/GenBank/DDBJ whole genome shotgun (WGS) entry which is preliminary data.</text>
</comment>
<evidence type="ECO:0000256" key="1">
    <source>
        <dbReference type="SAM" id="Phobius"/>
    </source>
</evidence>
<reference evidence="2" key="2">
    <citation type="submission" date="2021-01" db="EMBL/GenBank/DDBJ databases">
        <authorList>
            <person name="Schikora-Tamarit M.A."/>
        </authorList>
    </citation>
    <scope>NUCLEOTIDE SEQUENCE</scope>
    <source>
        <strain evidence="2">CBS6341</strain>
    </source>
</reference>
<proteinExistence type="predicted"/>
<keyword evidence="3" id="KW-1185">Reference proteome</keyword>
<sequence>MEVVITVLFCYSLGTAAFQTYISKVLVSNNPVSPPPTSAFQAAQDMIMTYSSYALDAFISVYTTLLLAYGWSSGFVQAVYPHCYHLFQVIKYEIVNMYYLNSFYNKTVPGSIQQIVIGSIIIVSLWFYIKSKYFKKNKDVNSASVRFNYAPQVTLIQQQNTNHFLSSHHIKDSCEIWHDIKMALD</sequence>
<gene>
    <name evidence="2" type="ORF">WICMUC_002612</name>
</gene>
<keyword evidence="1" id="KW-0812">Transmembrane</keyword>
<dbReference type="AlphaFoldDB" id="A0A9P8PNI9"/>
<keyword evidence="1" id="KW-1133">Transmembrane helix</keyword>
<feature type="transmembrane region" description="Helical" evidence="1">
    <location>
        <begin position="53"/>
        <end position="71"/>
    </location>
</feature>
<organism evidence="2 3">
    <name type="scientific">Wickerhamomyces mucosus</name>
    <dbReference type="NCBI Taxonomy" id="1378264"/>
    <lineage>
        <taxon>Eukaryota</taxon>
        <taxon>Fungi</taxon>
        <taxon>Dikarya</taxon>
        <taxon>Ascomycota</taxon>
        <taxon>Saccharomycotina</taxon>
        <taxon>Saccharomycetes</taxon>
        <taxon>Phaffomycetales</taxon>
        <taxon>Wickerhamomycetaceae</taxon>
        <taxon>Wickerhamomyces</taxon>
    </lineage>
</organism>
<dbReference type="Proteomes" id="UP000769528">
    <property type="component" value="Unassembled WGS sequence"/>
</dbReference>
<feature type="transmembrane region" description="Helical" evidence="1">
    <location>
        <begin position="111"/>
        <end position="129"/>
    </location>
</feature>
<name>A0A9P8PNI9_9ASCO</name>
<reference evidence="2" key="1">
    <citation type="journal article" date="2021" name="Open Biol.">
        <title>Shared evolutionary footprints suggest mitochondrial oxidative damage underlies multiple complex I losses in fungi.</title>
        <authorList>
            <person name="Schikora-Tamarit M.A."/>
            <person name="Marcet-Houben M."/>
            <person name="Nosek J."/>
            <person name="Gabaldon T."/>
        </authorList>
    </citation>
    <scope>NUCLEOTIDE SEQUENCE</scope>
    <source>
        <strain evidence="2">CBS6341</strain>
    </source>
</reference>
<protein>
    <submittedName>
        <fullName evidence="2">Uncharacterized protein</fullName>
    </submittedName>
</protein>